<accession>A0A9P9G6I1</accession>
<reference evidence="1" key="1">
    <citation type="journal article" date="2021" name="Nat. Commun.">
        <title>Genetic determinants of endophytism in the Arabidopsis root mycobiome.</title>
        <authorList>
            <person name="Mesny F."/>
            <person name="Miyauchi S."/>
            <person name="Thiergart T."/>
            <person name="Pickel B."/>
            <person name="Atanasova L."/>
            <person name="Karlsson M."/>
            <person name="Huettel B."/>
            <person name="Barry K.W."/>
            <person name="Haridas S."/>
            <person name="Chen C."/>
            <person name="Bauer D."/>
            <person name="Andreopoulos W."/>
            <person name="Pangilinan J."/>
            <person name="LaButti K."/>
            <person name="Riley R."/>
            <person name="Lipzen A."/>
            <person name="Clum A."/>
            <person name="Drula E."/>
            <person name="Henrissat B."/>
            <person name="Kohler A."/>
            <person name="Grigoriev I.V."/>
            <person name="Martin F.M."/>
            <person name="Hacquard S."/>
        </authorList>
    </citation>
    <scope>NUCLEOTIDE SEQUENCE</scope>
    <source>
        <strain evidence="1">MPI-CAGE-AT-0023</strain>
    </source>
</reference>
<dbReference type="RefSeq" id="XP_046044325.1">
    <property type="nucleotide sequence ID" value="XM_046196818.1"/>
</dbReference>
<gene>
    <name evidence="1" type="ORF">BKA55DRAFT_624324</name>
</gene>
<comment type="caution">
    <text evidence="1">The sequence shown here is derived from an EMBL/GenBank/DDBJ whole genome shotgun (WGS) entry which is preliminary data.</text>
</comment>
<keyword evidence="2" id="KW-1185">Reference proteome</keyword>
<name>A0A9P9G6I1_FUSRE</name>
<protein>
    <submittedName>
        <fullName evidence="1">Uncharacterized protein</fullName>
    </submittedName>
</protein>
<organism evidence="1 2">
    <name type="scientific">Fusarium redolens</name>
    <dbReference type="NCBI Taxonomy" id="48865"/>
    <lineage>
        <taxon>Eukaryota</taxon>
        <taxon>Fungi</taxon>
        <taxon>Dikarya</taxon>
        <taxon>Ascomycota</taxon>
        <taxon>Pezizomycotina</taxon>
        <taxon>Sordariomycetes</taxon>
        <taxon>Hypocreomycetidae</taxon>
        <taxon>Hypocreales</taxon>
        <taxon>Nectriaceae</taxon>
        <taxon>Fusarium</taxon>
        <taxon>Fusarium redolens species complex</taxon>
    </lineage>
</organism>
<dbReference type="OrthoDB" id="5326346at2759"/>
<dbReference type="GeneID" id="70226772"/>
<dbReference type="AlphaFoldDB" id="A0A9P9G6I1"/>
<dbReference type="Proteomes" id="UP000720189">
    <property type="component" value="Unassembled WGS sequence"/>
</dbReference>
<dbReference type="EMBL" id="JAGMUX010000018">
    <property type="protein sequence ID" value="KAH7233980.1"/>
    <property type="molecule type" value="Genomic_DNA"/>
</dbReference>
<evidence type="ECO:0000313" key="2">
    <source>
        <dbReference type="Proteomes" id="UP000720189"/>
    </source>
</evidence>
<sequence length="342" mass="38686">MRESYCMFHHKGDAVLIHSTNWHESFQWSDERLSIHAHTPAESTAIKNLRLDASPEGLTAIPRGDREDVDIISEDIPAIEEPAAMPVGDGPAWNKMFTLTQDIHFGEYPSDAPEEVYYRMLVSSSHLVLASLVFQAMVEGPYVEGSTVHGGIYRFTTHGWNQEALVIVLDIIHGHHRSVPKSLDLEMLAKVAVIVDYYKCHEIVEVFAERWLKALQNGHTVHYGKASMLWLLISWVFSCPEIFKSMAGLALKHSTKLILADNVPIPGDVLDRIDQERQGALSKIFTTLYGLLDTLQHNSDCSYECSCIWLWANSISFLIRFAGCLWYHVIRVFSGLFRGTLM</sequence>
<proteinExistence type="predicted"/>
<evidence type="ECO:0000313" key="1">
    <source>
        <dbReference type="EMBL" id="KAH7233980.1"/>
    </source>
</evidence>